<dbReference type="SUPFAM" id="SSF88946">
    <property type="entry name" value="Sigma2 domain of RNA polymerase sigma factors"/>
    <property type="match status" value="1"/>
</dbReference>
<dbReference type="Pfam" id="PF04542">
    <property type="entry name" value="Sigma70_r2"/>
    <property type="match status" value="1"/>
</dbReference>
<evidence type="ECO:0000256" key="5">
    <source>
        <dbReference type="ARBA" id="ARBA00023163"/>
    </source>
</evidence>
<evidence type="ECO:0000259" key="6">
    <source>
        <dbReference type="Pfam" id="PF04542"/>
    </source>
</evidence>
<name>A0A0G0RMQ6_9BACT</name>
<keyword evidence="5" id="KW-0804">Transcription</keyword>
<dbReference type="NCBIfam" id="TIGR02937">
    <property type="entry name" value="sigma70-ECF"/>
    <property type="match status" value="1"/>
</dbReference>
<dbReference type="Proteomes" id="UP000034764">
    <property type="component" value="Unassembled WGS sequence"/>
</dbReference>
<comment type="similarity">
    <text evidence="1">Belongs to the sigma-70 factor family. ECF subfamily.</text>
</comment>
<dbReference type="GO" id="GO:0003677">
    <property type="term" value="F:DNA binding"/>
    <property type="evidence" value="ECO:0007669"/>
    <property type="project" value="UniProtKB-KW"/>
</dbReference>
<dbReference type="InterPro" id="IPR013324">
    <property type="entry name" value="RNA_pol_sigma_r3/r4-like"/>
</dbReference>
<evidence type="ECO:0000256" key="1">
    <source>
        <dbReference type="ARBA" id="ARBA00010641"/>
    </source>
</evidence>
<dbReference type="InterPro" id="IPR013249">
    <property type="entry name" value="RNA_pol_sigma70_r4_t2"/>
</dbReference>
<dbReference type="Pfam" id="PF08281">
    <property type="entry name" value="Sigma70_r4_2"/>
    <property type="match status" value="1"/>
</dbReference>
<evidence type="ECO:0000313" key="9">
    <source>
        <dbReference type="Proteomes" id="UP000034764"/>
    </source>
</evidence>
<dbReference type="Gene3D" id="1.10.1740.10">
    <property type="match status" value="1"/>
</dbReference>
<proteinExistence type="inferred from homology"/>
<evidence type="ECO:0000259" key="7">
    <source>
        <dbReference type="Pfam" id="PF08281"/>
    </source>
</evidence>
<gene>
    <name evidence="8" type="ORF">UT53_C0007G0028</name>
</gene>
<dbReference type="InterPro" id="IPR036388">
    <property type="entry name" value="WH-like_DNA-bd_sf"/>
</dbReference>
<dbReference type="PANTHER" id="PTHR43133">
    <property type="entry name" value="RNA POLYMERASE ECF-TYPE SIGMA FACTO"/>
    <property type="match status" value="1"/>
</dbReference>
<feature type="domain" description="RNA polymerase sigma factor 70 region 4 type 2" evidence="7">
    <location>
        <begin position="126"/>
        <end position="175"/>
    </location>
</feature>
<feature type="domain" description="RNA polymerase sigma-70 region 2" evidence="6">
    <location>
        <begin position="32"/>
        <end position="94"/>
    </location>
</feature>
<dbReference type="CDD" id="cd06171">
    <property type="entry name" value="Sigma70_r4"/>
    <property type="match status" value="1"/>
</dbReference>
<comment type="caution">
    <text evidence="8">The sequence shown here is derived from an EMBL/GenBank/DDBJ whole genome shotgun (WGS) entry which is preliminary data.</text>
</comment>
<evidence type="ECO:0000313" key="8">
    <source>
        <dbReference type="EMBL" id="KKR23810.1"/>
    </source>
</evidence>
<keyword evidence="3" id="KW-0731">Sigma factor</keyword>
<protein>
    <submittedName>
        <fullName evidence="8">RNA polymerase sigma factor</fullName>
    </submittedName>
</protein>
<evidence type="ECO:0000256" key="3">
    <source>
        <dbReference type="ARBA" id="ARBA00023082"/>
    </source>
</evidence>
<accession>A0A0G0RMQ6</accession>
<dbReference type="InterPro" id="IPR014284">
    <property type="entry name" value="RNA_pol_sigma-70_dom"/>
</dbReference>
<dbReference type="InterPro" id="IPR013325">
    <property type="entry name" value="RNA_pol_sigma_r2"/>
</dbReference>
<dbReference type="SUPFAM" id="SSF88659">
    <property type="entry name" value="Sigma3 and sigma4 domains of RNA polymerase sigma factors"/>
    <property type="match status" value="1"/>
</dbReference>
<dbReference type="GO" id="GO:0016987">
    <property type="term" value="F:sigma factor activity"/>
    <property type="evidence" value="ECO:0007669"/>
    <property type="project" value="UniProtKB-KW"/>
</dbReference>
<evidence type="ECO:0000256" key="2">
    <source>
        <dbReference type="ARBA" id="ARBA00023015"/>
    </source>
</evidence>
<dbReference type="AlphaFoldDB" id="A0A0G0RMQ6"/>
<organism evidence="8 9">
    <name type="scientific">Candidatus Yanofskybacteria bacterium GW2011_GWD2_39_48</name>
    <dbReference type="NCBI Taxonomy" id="1619031"/>
    <lineage>
        <taxon>Bacteria</taxon>
        <taxon>Candidatus Yanofskyibacteriota</taxon>
    </lineage>
</organism>
<dbReference type="InterPro" id="IPR039425">
    <property type="entry name" value="RNA_pol_sigma-70-like"/>
</dbReference>
<dbReference type="InterPro" id="IPR007627">
    <property type="entry name" value="RNA_pol_sigma70_r2"/>
</dbReference>
<sequence length="181" mass="21039">MGRCNVRHNHTMMTPKQESEQQTILTTAHGDYSKKLNSYAFFKVRSHATGEDLVQDTFVKTWSYLVKGGKIDMMKAFLYHVLNNLIVDEYRKHKTVSLDLLLEKGFEPSDKSSDKLFDILDGKEALLLIQRLPEKFQKIMRMRYVQDLSLKEMSLITGQSKNTIAVQAHRGLEKLKLLYNR</sequence>
<reference evidence="8 9" key="1">
    <citation type="journal article" date="2015" name="Nature">
        <title>rRNA introns, odd ribosomes, and small enigmatic genomes across a large radiation of phyla.</title>
        <authorList>
            <person name="Brown C.T."/>
            <person name="Hug L.A."/>
            <person name="Thomas B.C."/>
            <person name="Sharon I."/>
            <person name="Castelle C.J."/>
            <person name="Singh A."/>
            <person name="Wilkins M.J."/>
            <person name="Williams K.H."/>
            <person name="Banfield J.F."/>
        </authorList>
    </citation>
    <scope>NUCLEOTIDE SEQUENCE [LARGE SCALE GENOMIC DNA]</scope>
</reference>
<dbReference type="EMBL" id="LBXD01000007">
    <property type="protein sequence ID" value="KKR23810.1"/>
    <property type="molecule type" value="Genomic_DNA"/>
</dbReference>
<keyword evidence="2" id="KW-0805">Transcription regulation</keyword>
<evidence type="ECO:0000256" key="4">
    <source>
        <dbReference type="ARBA" id="ARBA00023125"/>
    </source>
</evidence>
<keyword evidence="4" id="KW-0238">DNA-binding</keyword>
<dbReference type="GO" id="GO:0006352">
    <property type="term" value="P:DNA-templated transcription initiation"/>
    <property type="evidence" value="ECO:0007669"/>
    <property type="project" value="InterPro"/>
</dbReference>
<dbReference type="Gene3D" id="1.10.10.10">
    <property type="entry name" value="Winged helix-like DNA-binding domain superfamily/Winged helix DNA-binding domain"/>
    <property type="match status" value="1"/>
</dbReference>
<dbReference type="PANTHER" id="PTHR43133:SF8">
    <property type="entry name" value="RNA POLYMERASE SIGMA FACTOR HI_1459-RELATED"/>
    <property type="match status" value="1"/>
</dbReference>